<keyword evidence="11" id="KW-0472">Membrane</keyword>
<evidence type="ECO:0000259" key="12">
    <source>
        <dbReference type="Pfam" id="PF01435"/>
    </source>
</evidence>
<dbReference type="Pfam" id="PF01435">
    <property type="entry name" value="Peptidase_M48"/>
    <property type="match status" value="1"/>
</dbReference>
<feature type="compositionally biased region" description="Low complexity" evidence="10">
    <location>
        <begin position="35"/>
        <end position="44"/>
    </location>
</feature>
<feature type="transmembrane region" description="Helical" evidence="11">
    <location>
        <begin position="140"/>
        <end position="162"/>
    </location>
</feature>
<dbReference type="Proteomes" id="UP000887458">
    <property type="component" value="Unassembled WGS sequence"/>
</dbReference>
<name>A0ABQ8JBH4_DERPT</name>
<evidence type="ECO:0000256" key="7">
    <source>
        <dbReference type="ARBA" id="ARBA00038233"/>
    </source>
</evidence>
<evidence type="ECO:0000313" key="14">
    <source>
        <dbReference type="Proteomes" id="UP000887458"/>
    </source>
</evidence>
<evidence type="ECO:0000256" key="2">
    <source>
        <dbReference type="ARBA" id="ARBA00022670"/>
    </source>
</evidence>
<gene>
    <name evidence="13" type="primary">OMA1</name>
    <name evidence="13" type="ORF">DERP_001563</name>
</gene>
<evidence type="ECO:0000256" key="11">
    <source>
        <dbReference type="SAM" id="Phobius"/>
    </source>
</evidence>
<evidence type="ECO:0000256" key="10">
    <source>
        <dbReference type="SAM" id="MobiDB-lite"/>
    </source>
</evidence>
<dbReference type="InterPro" id="IPR051156">
    <property type="entry name" value="Mito/Outer_Membr_Metalloprot"/>
</dbReference>
<evidence type="ECO:0000256" key="1">
    <source>
        <dbReference type="ARBA" id="ARBA00001947"/>
    </source>
</evidence>
<keyword evidence="2" id="KW-0645">Protease</keyword>
<protein>
    <recommendedName>
        <fullName evidence="8">Metalloendopeptidase OMA1, mitochondrial</fullName>
    </recommendedName>
    <alternativeName>
        <fullName evidence="9">Overlapping with the m-AAA protease 1 homolog</fullName>
    </alternativeName>
</protein>
<reference evidence="13 14" key="2">
    <citation type="journal article" date="2022" name="Mol. Biol. Evol.">
        <title>Comparative Genomics Reveals Insights into the Divergent Evolution of Astigmatic Mites and Household Pest Adaptations.</title>
        <authorList>
            <person name="Xiong Q."/>
            <person name="Wan A.T."/>
            <person name="Liu X."/>
            <person name="Fung C.S."/>
            <person name="Xiao X."/>
            <person name="Malainual N."/>
            <person name="Hou J."/>
            <person name="Wang L."/>
            <person name="Wang M."/>
            <person name="Yang K.Y."/>
            <person name="Cui Y."/>
            <person name="Leung E.L."/>
            <person name="Nong W."/>
            <person name="Shin S.K."/>
            <person name="Au S.W."/>
            <person name="Jeong K.Y."/>
            <person name="Chew F.T."/>
            <person name="Hui J.H."/>
            <person name="Leung T.F."/>
            <person name="Tungtrongchitr A."/>
            <person name="Zhong N."/>
            <person name="Liu Z."/>
            <person name="Tsui S.K."/>
        </authorList>
    </citation>
    <scope>NUCLEOTIDE SEQUENCE [LARGE SCALE GENOMIC DNA]</scope>
    <source>
        <strain evidence="13">Derp</strain>
    </source>
</reference>
<evidence type="ECO:0000256" key="4">
    <source>
        <dbReference type="ARBA" id="ARBA00022801"/>
    </source>
</evidence>
<keyword evidence="4" id="KW-0378">Hydrolase</keyword>
<dbReference type="PANTHER" id="PTHR22726">
    <property type="entry name" value="METALLOENDOPEPTIDASE OMA1"/>
    <property type="match status" value="1"/>
</dbReference>
<evidence type="ECO:0000256" key="6">
    <source>
        <dbReference type="ARBA" id="ARBA00023049"/>
    </source>
</evidence>
<keyword evidence="11" id="KW-1133">Transmembrane helix</keyword>
<keyword evidence="5" id="KW-0862">Zinc</keyword>
<keyword evidence="11" id="KW-0812">Transmembrane</keyword>
<evidence type="ECO:0000256" key="8">
    <source>
        <dbReference type="ARBA" id="ARBA00040360"/>
    </source>
</evidence>
<organism evidence="13 14">
    <name type="scientific">Dermatophagoides pteronyssinus</name>
    <name type="common">European house dust mite</name>
    <dbReference type="NCBI Taxonomy" id="6956"/>
    <lineage>
        <taxon>Eukaryota</taxon>
        <taxon>Metazoa</taxon>
        <taxon>Ecdysozoa</taxon>
        <taxon>Arthropoda</taxon>
        <taxon>Chelicerata</taxon>
        <taxon>Arachnida</taxon>
        <taxon>Acari</taxon>
        <taxon>Acariformes</taxon>
        <taxon>Sarcoptiformes</taxon>
        <taxon>Astigmata</taxon>
        <taxon>Psoroptidia</taxon>
        <taxon>Analgoidea</taxon>
        <taxon>Pyroglyphidae</taxon>
        <taxon>Dermatophagoidinae</taxon>
        <taxon>Dermatophagoides</taxon>
    </lineage>
</organism>
<comment type="similarity">
    <text evidence="7">Belongs to the peptidase M48 family.</text>
</comment>
<dbReference type="EMBL" id="NJHN03000054">
    <property type="protein sequence ID" value="KAH9419733.1"/>
    <property type="molecule type" value="Genomic_DNA"/>
</dbReference>
<evidence type="ECO:0000256" key="3">
    <source>
        <dbReference type="ARBA" id="ARBA00022723"/>
    </source>
</evidence>
<keyword evidence="14" id="KW-1185">Reference proteome</keyword>
<comment type="caution">
    <text evidence="13">The sequence shown here is derived from an EMBL/GenBank/DDBJ whole genome shotgun (WGS) entry which is preliminary data.</text>
</comment>
<dbReference type="InterPro" id="IPR001915">
    <property type="entry name" value="Peptidase_M48"/>
</dbReference>
<accession>A0ABQ8JBH4</accession>
<reference evidence="13 14" key="1">
    <citation type="journal article" date="2018" name="J. Allergy Clin. Immunol.">
        <title>High-quality assembly of Dermatophagoides pteronyssinus genome and transcriptome reveals a wide range of novel allergens.</title>
        <authorList>
            <person name="Liu X.Y."/>
            <person name="Yang K.Y."/>
            <person name="Wang M.Q."/>
            <person name="Kwok J.S."/>
            <person name="Zeng X."/>
            <person name="Yang Z."/>
            <person name="Xiao X.J."/>
            <person name="Lau C.P."/>
            <person name="Li Y."/>
            <person name="Huang Z.M."/>
            <person name="Ba J.G."/>
            <person name="Yim A.K."/>
            <person name="Ouyang C.Y."/>
            <person name="Ngai S.M."/>
            <person name="Chan T.F."/>
            <person name="Leung E.L."/>
            <person name="Liu L."/>
            <person name="Liu Z.G."/>
            <person name="Tsui S.K."/>
        </authorList>
    </citation>
    <scope>NUCLEOTIDE SEQUENCE [LARGE SCALE GENOMIC DNA]</scope>
    <source>
        <strain evidence="13">Derp</strain>
    </source>
</reference>
<evidence type="ECO:0000256" key="9">
    <source>
        <dbReference type="ARBA" id="ARBA00042978"/>
    </source>
</evidence>
<keyword evidence="6" id="KW-0482">Metalloprotease</keyword>
<sequence length="457" mass="54211">MFLIRYNRFIVYSSSFRLTLYRKSHKSLFISSSSSSRFFSSSSSNINDNDPKPKSKIQLSKIIDKKSTNVQISKQSEPGILQGQIEQPITGKQVSSLLSRLKNLSEKNTILAMILWRPISIVEYIESSREEKVNSLVYDSVYHLLFIFLIIIIHIVFLLFMIEEHKITDRNYILIMSDSVNELYERLLLNDLTVEHDGQFLPSSHKSIQLCDRILKKLIETNNEYIDDEQIDQTWSTIIIDDNENLNSYTIRSQKFLILTKKLVDLCENDEHQLAYLIAHSLSHAILKHYREPLTNLRPTQIWNGLCFLYSCRLMWFFEPNEFLKEKLDVLKILFTYDEWARDIFYRKYRKMLSKINYSEIIEEETDRIAMQLLSRSCFDVRRVNRFIDKCHQYQQQTESKQKSTATTESSDNNRLALHYLYAHGHSNGSKWKRFNDEKLMKKFIEFRNECDCDPLE</sequence>
<keyword evidence="3" id="KW-0479">Metal-binding</keyword>
<proteinExistence type="inferred from homology"/>
<feature type="region of interest" description="Disordered" evidence="10">
    <location>
        <begin position="35"/>
        <end position="54"/>
    </location>
</feature>
<dbReference type="PANTHER" id="PTHR22726:SF1">
    <property type="entry name" value="METALLOENDOPEPTIDASE OMA1, MITOCHONDRIAL"/>
    <property type="match status" value="1"/>
</dbReference>
<feature type="domain" description="Peptidase M48" evidence="12">
    <location>
        <begin position="233"/>
        <end position="400"/>
    </location>
</feature>
<comment type="cofactor">
    <cofactor evidence="1">
        <name>Zn(2+)</name>
        <dbReference type="ChEBI" id="CHEBI:29105"/>
    </cofactor>
</comment>
<evidence type="ECO:0000313" key="13">
    <source>
        <dbReference type="EMBL" id="KAH9419733.1"/>
    </source>
</evidence>
<evidence type="ECO:0000256" key="5">
    <source>
        <dbReference type="ARBA" id="ARBA00022833"/>
    </source>
</evidence>